<name>A0A1I8M816_MUSDO</name>
<feature type="transmembrane region" description="Helical" evidence="1">
    <location>
        <begin position="92"/>
        <end position="111"/>
    </location>
</feature>
<feature type="transmembrane region" description="Helical" evidence="1">
    <location>
        <begin position="117"/>
        <end position="136"/>
    </location>
</feature>
<sequence>MSHFQRRRRQFGEPCDCLKPLIRIFGIMAAFVICGVGVDVYVHGYQAGLLILISSIIILFFEIKWVITLFLQLIFGNDNYSKCLRCWELSKYFGSWRLSLPYLTIGIALMLWPHNLWLSYVAGGLLILVAVLRLCLVFRFSNTISKDEGLLPQCDFENFTFVSFSRVDSGPDIAEEGFVEIGPSLDEDEALDDVC</sequence>
<proteinExistence type="predicted"/>
<dbReference type="VEuPathDB" id="VectorBase:MDOMA2_006751"/>
<evidence type="ECO:0000313" key="2">
    <source>
        <dbReference type="EnsemblMetazoa" id="MDOA002197-PC"/>
    </source>
</evidence>
<dbReference type="PANTHER" id="PTHR28474:SF1">
    <property type="entry name" value="TRANSMEMBRANE PROTEIN 72"/>
    <property type="match status" value="1"/>
</dbReference>
<evidence type="ECO:0008006" key="3">
    <source>
        <dbReference type="Google" id="ProtNLM"/>
    </source>
</evidence>
<dbReference type="EnsemblMetazoa" id="MDOA002197-RC">
    <property type="protein sequence ID" value="MDOA002197-PC"/>
    <property type="gene ID" value="MDOA002197"/>
</dbReference>
<reference evidence="2" key="1">
    <citation type="submission" date="2020-05" db="UniProtKB">
        <authorList>
            <consortium name="EnsemblMetazoa"/>
        </authorList>
    </citation>
    <scope>IDENTIFICATION</scope>
    <source>
        <strain evidence="2">Aabys</strain>
    </source>
</reference>
<feature type="transmembrane region" description="Helical" evidence="1">
    <location>
        <begin position="48"/>
        <end position="71"/>
    </location>
</feature>
<keyword evidence="1" id="KW-0812">Transmembrane</keyword>
<dbReference type="InterPro" id="IPR032055">
    <property type="entry name" value="TMEM72"/>
</dbReference>
<organism evidence="2">
    <name type="scientific">Musca domestica</name>
    <name type="common">House fly</name>
    <dbReference type="NCBI Taxonomy" id="7370"/>
    <lineage>
        <taxon>Eukaryota</taxon>
        <taxon>Metazoa</taxon>
        <taxon>Ecdysozoa</taxon>
        <taxon>Arthropoda</taxon>
        <taxon>Hexapoda</taxon>
        <taxon>Insecta</taxon>
        <taxon>Pterygota</taxon>
        <taxon>Neoptera</taxon>
        <taxon>Endopterygota</taxon>
        <taxon>Diptera</taxon>
        <taxon>Brachycera</taxon>
        <taxon>Muscomorpha</taxon>
        <taxon>Muscoidea</taxon>
        <taxon>Muscidae</taxon>
        <taxon>Musca</taxon>
    </lineage>
</organism>
<accession>A0A1I8M816</accession>
<protein>
    <recommendedName>
        <fullName evidence="3">Transmembrane protein 72</fullName>
    </recommendedName>
</protein>
<gene>
    <name evidence="2" type="primary">101889422</name>
</gene>
<keyword evidence="1" id="KW-0472">Membrane</keyword>
<dbReference type="AlphaFoldDB" id="A0A1I8M816"/>
<dbReference type="PANTHER" id="PTHR28474">
    <property type="entry name" value="TRANSMEMBRANE PROTEIN 72"/>
    <property type="match status" value="1"/>
</dbReference>
<dbReference type="OrthoDB" id="5946061at2759"/>
<evidence type="ECO:0000256" key="1">
    <source>
        <dbReference type="SAM" id="Phobius"/>
    </source>
</evidence>
<dbReference type="VEuPathDB" id="VectorBase:MDOA002197"/>
<keyword evidence="1" id="KW-1133">Transmembrane helix</keyword>
<dbReference type="Pfam" id="PF16054">
    <property type="entry name" value="TMEM72"/>
    <property type="match status" value="1"/>
</dbReference>
<feature type="transmembrane region" description="Helical" evidence="1">
    <location>
        <begin position="21"/>
        <end position="42"/>
    </location>
</feature>